<evidence type="ECO:0000313" key="3">
    <source>
        <dbReference type="Proteomes" id="UP000516437"/>
    </source>
</evidence>
<dbReference type="Proteomes" id="UP000516437">
    <property type="component" value="Chromosome 4"/>
</dbReference>
<protein>
    <submittedName>
        <fullName evidence="2">Uncharacterized protein</fullName>
    </submittedName>
</protein>
<organism evidence="2 3">
    <name type="scientific">Morella rubra</name>
    <name type="common">Chinese bayberry</name>
    <dbReference type="NCBI Taxonomy" id="262757"/>
    <lineage>
        <taxon>Eukaryota</taxon>
        <taxon>Viridiplantae</taxon>
        <taxon>Streptophyta</taxon>
        <taxon>Embryophyta</taxon>
        <taxon>Tracheophyta</taxon>
        <taxon>Spermatophyta</taxon>
        <taxon>Magnoliopsida</taxon>
        <taxon>eudicotyledons</taxon>
        <taxon>Gunneridae</taxon>
        <taxon>Pentapetalae</taxon>
        <taxon>rosids</taxon>
        <taxon>fabids</taxon>
        <taxon>Fagales</taxon>
        <taxon>Myricaceae</taxon>
        <taxon>Morella</taxon>
    </lineage>
</organism>
<dbReference type="EMBL" id="RXIC02000022">
    <property type="protein sequence ID" value="KAB1216472.1"/>
    <property type="molecule type" value="Genomic_DNA"/>
</dbReference>
<reference evidence="2 3" key="1">
    <citation type="journal article" date="2019" name="Plant Biotechnol. J.">
        <title>The red bayberry genome and genetic basis of sex determination.</title>
        <authorList>
            <person name="Jia H.M."/>
            <person name="Jia H.J."/>
            <person name="Cai Q.L."/>
            <person name="Wang Y."/>
            <person name="Zhao H.B."/>
            <person name="Yang W.F."/>
            <person name="Wang G.Y."/>
            <person name="Li Y.H."/>
            <person name="Zhan D.L."/>
            <person name="Shen Y.T."/>
            <person name="Niu Q.F."/>
            <person name="Chang L."/>
            <person name="Qiu J."/>
            <person name="Zhao L."/>
            <person name="Xie H.B."/>
            <person name="Fu W.Y."/>
            <person name="Jin J."/>
            <person name="Li X.W."/>
            <person name="Jiao Y."/>
            <person name="Zhou C.C."/>
            <person name="Tu T."/>
            <person name="Chai C.Y."/>
            <person name="Gao J.L."/>
            <person name="Fan L.J."/>
            <person name="van de Weg E."/>
            <person name="Wang J.Y."/>
            <person name="Gao Z.S."/>
        </authorList>
    </citation>
    <scope>NUCLEOTIDE SEQUENCE [LARGE SCALE GENOMIC DNA]</scope>
    <source>
        <tissue evidence="2">Leaves</tissue>
    </source>
</reference>
<accession>A0A6A1VU45</accession>
<name>A0A6A1VU45_9ROSI</name>
<sequence>MGGQSFIEIEGVVKEYKYRFSNIIFYQEPEKSLSEGLKIIPGDLNSGLVEDLVVDVDEGRERCRTGIGTKWWSDVLSNDDNLYDINVNNDDEVVRSLIQESKSSVDIESGGIFVDIGLGGQSFDKSRPSGVGGQSFEEGGPSGVGETSFEEEPYDDIDAAHVVSEDDVDHPPAMPQQHRSIVDSHLPRVVQLLALLLGAGDYHNSYQSSHQTGLYHQGKKNRRRKGLELRFSIKSLQMCGSQVGCSSRPPIVIDLIAPESGPGVRCSWGPLGIGGVQFRVSDHPTGYGLREKGKAPT</sequence>
<comment type="caution">
    <text evidence="2">The sequence shown here is derived from an EMBL/GenBank/DDBJ whole genome shotgun (WGS) entry which is preliminary data.</text>
</comment>
<gene>
    <name evidence="2" type="ORF">CJ030_MR4G018567</name>
</gene>
<evidence type="ECO:0000256" key="1">
    <source>
        <dbReference type="SAM" id="MobiDB-lite"/>
    </source>
</evidence>
<evidence type="ECO:0000313" key="2">
    <source>
        <dbReference type="EMBL" id="KAB1216472.1"/>
    </source>
</evidence>
<feature type="region of interest" description="Disordered" evidence="1">
    <location>
        <begin position="124"/>
        <end position="149"/>
    </location>
</feature>
<keyword evidence="3" id="KW-1185">Reference proteome</keyword>
<proteinExistence type="predicted"/>
<dbReference type="AlphaFoldDB" id="A0A6A1VU45"/>